<evidence type="ECO:0000313" key="2">
    <source>
        <dbReference type="EMBL" id="QDV18641.1"/>
    </source>
</evidence>
<dbReference type="Proteomes" id="UP000320839">
    <property type="component" value="Chromosome"/>
</dbReference>
<accession>A0A518FQL2</accession>
<keyword evidence="1" id="KW-0812">Transmembrane</keyword>
<keyword evidence="1" id="KW-0472">Membrane</keyword>
<name>A0A518FQL2_9PLAN</name>
<evidence type="ECO:0008006" key="4">
    <source>
        <dbReference type="Google" id="ProtNLM"/>
    </source>
</evidence>
<protein>
    <recommendedName>
        <fullName evidence="4">DUF1559 domain-containing protein</fullName>
    </recommendedName>
</protein>
<reference evidence="2 3" key="1">
    <citation type="submission" date="2019-02" db="EMBL/GenBank/DDBJ databases">
        <title>Deep-cultivation of Planctomycetes and their phenomic and genomic characterization uncovers novel biology.</title>
        <authorList>
            <person name="Wiegand S."/>
            <person name="Jogler M."/>
            <person name="Boedeker C."/>
            <person name="Pinto D."/>
            <person name="Vollmers J."/>
            <person name="Rivas-Marin E."/>
            <person name="Kohn T."/>
            <person name="Peeters S.H."/>
            <person name="Heuer A."/>
            <person name="Rast P."/>
            <person name="Oberbeckmann S."/>
            <person name="Bunk B."/>
            <person name="Jeske O."/>
            <person name="Meyerdierks A."/>
            <person name="Storesund J.E."/>
            <person name="Kallscheuer N."/>
            <person name="Luecker S."/>
            <person name="Lage O.M."/>
            <person name="Pohl T."/>
            <person name="Merkel B.J."/>
            <person name="Hornburger P."/>
            <person name="Mueller R.-W."/>
            <person name="Bruemmer F."/>
            <person name="Labrenz M."/>
            <person name="Spormann A.M."/>
            <person name="Op den Camp H."/>
            <person name="Overmann J."/>
            <person name="Amann R."/>
            <person name="Jetten M.S.M."/>
            <person name="Mascher T."/>
            <person name="Medema M.H."/>
            <person name="Devos D.P."/>
            <person name="Kaster A.-K."/>
            <person name="Ovreas L."/>
            <person name="Rohde M."/>
            <person name="Galperin M.Y."/>
            <person name="Jogler C."/>
        </authorList>
    </citation>
    <scope>NUCLEOTIDE SEQUENCE [LARGE SCALE GENOMIC DNA]</scope>
    <source>
        <strain evidence="2 3">Pan153</strain>
    </source>
</reference>
<evidence type="ECO:0000313" key="3">
    <source>
        <dbReference type="Proteomes" id="UP000320839"/>
    </source>
</evidence>
<sequence length="187" mass="21001">MTTCEQQRIKFQQTSASRQKYSLVKLRVVISSILLPLFLLAVQRSRKYAQCIKCLNHLNQMKLAFLNYKNAVGILSPFYLTTYKKTGSASPLSLQQSVEVNDVSTHSNSELLLPSLAQESLDKGIDFSISIFASTISTSIMLPNASSDMQFFAHKLRSTFQCLSTPRTDNFHYDMNSKIILTNTSTA</sequence>
<organism evidence="2 3">
    <name type="scientific">Gimesia panareensis</name>
    <dbReference type="NCBI Taxonomy" id="2527978"/>
    <lineage>
        <taxon>Bacteria</taxon>
        <taxon>Pseudomonadati</taxon>
        <taxon>Planctomycetota</taxon>
        <taxon>Planctomycetia</taxon>
        <taxon>Planctomycetales</taxon>
        <taxon>Planctomycetaceae</taxon>
        <taxon>Gimesia</taxon>
    </lineage>
</organism>
<gene>
    <name evidence="2" type="ORF">Pan153_33010</name>
</gene>
<proteinExistence type="predicted"/>
<dbReference type="AlphaFoldDB" id="A0A518FQL2"/>
<dbReference type="EMBL" id="CP036317">
    <property type="protein sequence ID" value="QDV18641.1"/>
    <property type="molecule type" value="Genomic_DNA"/>
</dbReference>
<keyword evidence="1" id="KW-1133">Transmembrane helix</keyword>
<feature type="transmembrane region" description="Helical" evidence="1">
    <location>
        <begin position="21"/>
        <end position="42"/>
    </location>
</feature>
<evidence type="ECO:0000256" key="1">
    <source>
        <dbReference type="SAM" id="Phobius"/>
    </source>
</evidence>